<evidence type="ECO:0000256" key="5">
    <source>
        <dbReference type="ARBA" id="ARBA00023049"/>
    </source>
</evidence>
<feature type="domain" description="N-acetylmuramoyl-L-alanine amidase" evidence="8">
    <location>
        <begin position="69"/>
        <end position="199"/>
    </location>
</feature>
<reference evidence="10" key="1">
    <citation type="submission" date="2022-11" db="UniProtKB">
        <authorList>
            <consortium name="WormBaseParasite"/>
        </authorList>
    </citation>
    <scope>IDENTIFICATION</scope>
</reference>
<keyword evidence="9" id="KW-1185">Reference proteome</keyword>
<dbReference type="PANTHER" id="PTHR30417">
    <property type="entry name" value="N-ACETYLMURAMOYL-L-ALANINE AMIDASE AMID"/>
    <property type="match status" value="1"/>
</dbReference>
<comment type="catalytic activity">
    <reaction evidence="1">
        <text>Hydrolyzes the link between N-acetylmuramoyl residues and L-amino acid residues in certain cell-wall glycopeptides.</text>
        <dbReference type="EC" id="3.5.1.28"/>
    </reaction>
</comment>
<dbReference type="GO" id="GO:0008745">
    <property type="term" value="F:N-acetylmuramoyl-L-alanine amidase activity"/>
    <property type="evidence" value="ECO:0007669"/>
    <property type="project" value="UniProtKB-EC"/>
</dbReference>
<dbReference type="InterPro" id="IPR036505">
    <property type="entry name" value="Amidase/PGRP_sf"/>
</dbReference>
<protein>
    <recommendedName>
        <fullName evidence="3">N-acetylmuramoyl-L-alanine amidase</fullName>
        <ecNumber evidence="3">3.5.1.28</ecNumber>
    </recommendedName>
</protein>
<dbReference type="SUPFAM" id="SSF55846">
    <property type="entry name" value="N-acetylmuramoyl-L-alanine amidase-like"/>
    <property type="match status" value="1"/>
</dbReference>
<dbReference type="EC" id="3.5.1.28" evidence="3"/>
<dbReference type="Gene3D" id="3.40.80.10">
    <property type="entry name" value="Peptidoglycan recognition protein-like"/>
    <property type="match status" value="1"/>
</dbReference>
<dbReference type="Pfam" id="PF01471">
    <property type="entry name" value="PG_binding_1"/>
    <property type="match status" value="1"/>
</dbReference>
<dbReference type="GO" id="GO:0008237">
    <property type="term" value="F:metallopeptidase activity"/>
    <property type="evidence" value="ECO:0007669"/>
    <property type="project" value="UniProtKB-KW"/>
</dbReference>
<evidence type="ECO:0000256" key="6">
    <source>
        <dbReference type="ARBA" id="ARBA00023316"/>
    </source>
</evidence>
<dbReference type="InterPro" id="IPR036365">
    <property type="entry name" value="PGBD-like_sf"/>
</dbReference>
<keyword evidence="7" id="KW-0472">Membrane</keyword>
<evidence type="ECO:0000313" key="9">
    <source>
        <dbReference type="Proteomes" id="UP000887566"/>
    </source>
</evidence>
<dbReference type="AlphaFoldDB" id="A0A914WXS0"/>
<dbReference type="InterPro" id="IPR002502">
    <property type="entry name" value="Amidase_domain"/>
</dbReference>
<keyword evidence="4" id="KW-0378">Hydrolase</keyword>
<dbReference type="GO" id="GO:0071555">
    <property type="term" value="P:cell wall organization"/>
    <property type="evidence" value="ECO:0007669"/>
    <property type="project" value="UniProtKB-KW"/>
</dbReference>
<dbReference type="Gene3D" id="1.10.101.10">
    <property type="entry name" value="PGBD-like superfamily/PGBD"/>
    <property type="match status" value="1"/>
</dbReference>
<dbReference type="InterPro" id="IPR002477">
    <property type="entry name" value="Peptidoglycan-bd-like"/>
</dbReference>
<dbReference type="SUPFAM" id="SSF47090">
    <property type="entry name" value="PGBD-like"/>
    <property type="match status" value="1"/>
</dbReference>
<dbReference type="SMART" id="SM00644">
    <property type="entry name" value="Ami_2"/>
    <property type="match status" value="1"/>
</dbReference>
<evidence type="ECO:0000256" key="2">
    <source>
        <dbReference type="ARBA" id="ARBA00007553"/>
    </source>
</evidence>
<dbReference type="WBParaSite" id="PSAMB.scaffold581size46544.g7243.t1">
    <property type="protein sequence ID" value="PSAMB.scaffold581size46544.g7243.t1"/>
    <property type="gene ID" value="PSAMB.scaffold581size46544.g7243"/>
</dbReference>
<keyword evidence="5" id="KW-0645">Protease</keyword>
<evidence type="ECO:0000256" key="7">
    <source>
        <dbReference type="SAM" id="Phobius"/>
    </source>
</evidence>
<dbReference type="GO" id="GO:0009253">
    <property type="term" value="P:peptidoglycan catabolic process"/>
    <property type="evidence" value="ECO:0007669"/>
    <property type="project" value="InterPro"/>
</dbReference>
<name>A0A914WXS0_9BILA</name>
<evidence type="ECO:0000259" key="8">
    <source>
        <dbReference type="SMART" id="SM00644"/>
    </source>
</evidence>
<accession>A0A914WXS0</accession>
<keyword evidence="7" id="KW-1133">Transmembrane helix</keyword>
<comment type="similarity">
    <text evidence="2">Belongs to the N-acetylmuramoyl-L-alanine amidase 2 family.</text>
</comment>
<evidence type="ECO:0000313" key="10">
    <source>
        <dbReference type="WBParaSite" id="PSAMB.scaffold581size46544.g7243.t1"/>
    </source>
</evidence>
<dbReference type="Proteomes" id="UP000887566">
    <property type="component" value="Unplaced"/>
</dbReference>
<dbReference type="Pfam" id="PF01510">
    <property type="entry name" value="Amidase_2"/>
    <property type="match status" value="1"/>
</dbReference>
<dbReference type="InterPro" id="IPR036366">
    <property type="entry name" value="PGBDSf"/>
</dbReference>
<keyword evidence="5" id="KW-0482">Metalloprotease</keyword>
<evidence type="ECO:0000256" key="1">
    <source>
        <dbReference type="ARBA" id="ARBA00001561"/>
    </source>
</evidence>
<feature type="transmembrane region" description="Helical" evidence="7">
    <location>
        <begin position="12"/>
        <end position="33"/>
    </location>
</feature>
<dbReference type="CDD" id="cd06583">
    <property type="entry name" value="PGRP"/>
    <property type="match status" value="1"/>
</dbReference>
<dbReference type="InterPro" id="IPR051206">
    <property type="entry name" value="NAMLAA_amidase_2"/>
</dbReference>
<dbReference type="GO" id="GO:0009254">
    <property type="term" value="P:peptidoglycan turnover"/>
    <property type="evidence" value="ECO:0007669"/>
    <property type="project" value="TreeGrafter"/>
</dbReference>
<keyword evidence="7" id="KW-0812">Transmembrane</keyword>
<keyword evidence="6" id="KW-0961">Cell wall biogenesis/degradation</keyword>
<proteinExistence type="inferred from homology"/>
<sequence>MKSDQRTSTVYLLLLAILLVVVIATVVLSVIVLTRTNEQASQRASCDSVQTTATAATTTQNPSINVTDWRYRSIYHRHRIQVIVLHDTEVPTVEGTVDVLNQRNLSVHYIAGVDGTIYYLVDQTERAYHAGISSWGSHVGLNDASIGIEIVNTGVDIFPDVQVKAVAALCRKIIEKWNISPQDIVAHGDIAPSRKHDVSGWFNWTMFYAEVGLFPGLFVSNITTAQQQSILLSTSANSAVFDANVQNLQQRLSDYGYVSAIDVNGYFDTKTEFVVEAFNRHFCPEFFVKEGLNSSTGDYIPHPENRRWYGISEERLTYLLENTVRDLCAQC</sequence>
<evidence type="ECO:0000256" key="4">
    <source>
        <dbReference type="ARBA" id="ARBA00022801"/>
    </source>
</evidence>
<dbReference type="PANTHER" id="PTHR30417:SF1">
    <property type="entry name" value="N-ACETYLMURAMOYL-L-ALANINE AMIDASE AMID"/>
    <property type="match status" value="1"/>
</dbReference>
<organism evidence="9 10">
    <name type="scientific">Plectus sambesii</name>
    <dbReference type="NCBI Taxonomy" id="2011161"/>
    <lineage>
        <taxon>Eukaryota</taxon>
        <taxon>Metazoa</taxon>
        <taxon>Ecdysozoa</taxon>
        <taxon>Nematoda</taxon>
        <taxon>Chromadorea</taxon>
        <taxon>Plectida</taxon>
        <taxon>Plectina</taxon>
        <taxon>Plectoidea</taxon>
        <taxon>Plectidae</taxon>
        <taxon>Plectus</taxon>
    </lineage>
</organism>
<evidence type="ECO:0000256" key="3">
    <source>
        <dbReference type="ARBA" id="ARBA00011901"/>
    </source>
</evidence>